<feature type="compositionally biased region" description="Low complexity" evidence="1">
    <location>
        <begin position="12"/>
        <end position="22"/>
    </location>
</feature>
<reference evidence="2 3" key="1">
    <citation type="journal article" date="2009" name="Science">
        <title>Green evolution and dynamic adaptations revealed by genomes of the marine picoeukaryotes Micromonas.</title>
        <authorList>
            <person name="Worden A.Z."/>
            <person name="Lee J.H."/>
            <person name="Mock T."/>
            <person name="Rouze P."/>
            <person name="Simmons M.P."/>
            <person name="Aerts A.L."/>
            <person name="Allen A.E."/>
            <person name="Cuvelier M.L."/>
            <person name="Derelle E."/>
            <person name="Everett M.V."/>
            <person name="Foulon E."/>
            <person name="Grimwood J."/>
            <person name="Gundlach H."/>
            <person name="Henrissat B."/>
            <person name="Napoli C."/>
            <person name="McDonald S.M."/>
            <person name="Parker M.S."/>
            <person name="Rombauts S."/>
            <person name="Salamov A."/>
            <person name="Von Dassow P."/>
            <person name="Badger J.H."/>
            <person name="Coutinho P.M."/>
            <person name="Demir E."/>
            <person name="Dubchak I."/>
            <person name="Gentemann C."/>
            <person name="Eikrem W."/>
            <person name="Gready J.E."/>
            <person name="John U."/>
            <person name="Lanier W."/>
            <person name="Lindquist E.A."/>
            <person name="Lucas S."/>
            <person name="Mayer K.F."/>
            <person name="Moreau H."/>
            <person name="Not F."/>
            <person name="Otillar R."/>
            <person name="Panaud O."/>
            <person name="Pangilinan J."/>
            <person name="Paulsen I."/>
            <person name="Piegu B."/>
            <person name="Poliakov A."/>
            <person name="Robbens S."/>
            <person name="Schmutz J."/>
            <person name="Toulza E."/>
            <person name="Wyss T."/>
            <person name="Zelensky A."/>
            <person name="Zhou K."/>
            <person name="Armbrust E.V."/>
            <person name="Bhattacharya D."/>
            <person name="Goodenough U.W."/>
            <person name="Van de Peer Y."/>
            <person name="Grigoriev I.V."/>
        </authorList>
    </citation>
    <scope>NUCLEOTIDE SEQUENCE [LARGE SCALE GENOMIC DNA]</scope>
    <source>
        <strain evidence="2 3">CCMP1545</strain>
    </source>
</reference>
<dbReference type="AlphaFoldDB" id="C1MSD2"/>
<feature type="region of interest" description="Disordered" evidence="1">
    <location>
        <begin position="1"/>
        <end position="72"/>
    </location>
</feature>
<dbReference type="RefSeq" id="XP_003059032.1">
    <property type="nucleotide sequence ID" value="XM_003058986.1"/>
</dbReference>
<organism evidence="3">
    <name type="scientific">Micromonas pusilla (strain CCMP1545)</name>
    <name type="common">Picoplanktonic green alga</name>
    <dbReference type="NCBI Taxonomy" id="564608"/>
    <lineage>
        <taxon>Eukaryota</taxon>
        <taxon>Viridiplantae</taxon>
        <taxon>Chlorophyta</taxon>
        <taxon>Mamiellophyceae</taxon>
        <taxon>Mamiellales</taxon>
        <taxon>Mamiellaceae</taxon>
        <taxon>Micromonas</taxon>
    </lineage>
</organism>
<gene>
    <name evidence="2" type="ORF">MICPUCDRAFT_58442</name>
</gene>
<keyword evidence="3" id="KW-1185">Reference proteome</keyword>
<feature type="compositionally biased region" description="Polar residues" evidence="1">
    <location>
        <begin position="36"/>
        <end position="47"/>
    </location>
</feature>
<evidence type="ECO:0000256" key="1">
    <source>
        <dbReference type="SAM" id="MobiDB-lite"/>
    </source>
</evidence>
<evidence type="ECO:0000313" key="2">
    <source>
        <dbReference type="EMBL" id="EEH57487.1"/>
    </source>
</evidence>
<accession>C1MSD2</accession>
<evidence type="ECO:0000313" key="3">
    <source>
        <dbReference type="Proteomes" id="UP000001876"/>
    </source>
</evidence>
<proteinExistence type="predicted"/>
<dbReference type="GeneID" id="9684471"/>
<dbReference type="KEGG" id="mpp:MICPUCDRAFT_58442"/>
<feature type="compositionally biased region" description="Basic and acidic residues" evidence="1">
    <location>
        <begin position="1"/>
        <end position="11"/>
    </location>
</feature>
<sequence length="114" mass="12407">MSSRGDSDDFARGYGTRAGAAYSTRTPPPNDAEASPSRSLGSVSWRNTPAGVSDLDTPNSESVFSPHKARYPYTGPHTTAFARCTPILKDFSRRLSPPRAPRFRSPRSTPFDSN</sequence>
<dbReference type="EMBL" id="GG663739">
    <property type="protein sequence ID" value="EEH57487.1"/>
    <property type="molecule type" value="Genomic_DNA"/>
</dbReference>
<feature type="region of interest" description="Disordered" evidence="1">
    <location>
        <begin position="92"/>
        <end position="114"/>
    </location>
</feature>
<protein>
    <submittedName>
        <fullName evidence="2">Predicted protein</fullName>
    </submittedName>
</protein>
<name>C1MSD2_MICPC</name>
<dbReference type="Proteomes" id="UP000001876">
    <property type="component" value="Unassembled WGS sequence"/>
</dbReference>